<dbReference type="InterPro" id="IPR013108">
    <property type="entry name" value="Amidohydro_3"/>
</dbReference>
<dbReference type="Proteomes" id="UP000462055">
    <property type="component" value="Unassembled WGS sequence"/>
</dbReference>
<dbReference type="GO" id="GO:0005829">
    <property type="term" value="C:cytosol"/>
    <property type="evidence" value="ECO:0007669"/>
    <property type="project" value="TreeGrafter"/>
</dbReference>
<dbReference type="AlphaFoldDB" id="A0A6I4MGB4"/>
<dbReference type="InterPro" id="IPR050378">
    <property type="entry name" value="Metallo-dep_Hydrolases_sf"/>
</dbReference>
<evidence type="ECO:0000259" key="1">
    <source>
        <dbReference type="Pfam" id="PF07969"/>
    </source>
</evidence>
<dbReference type="RefSeq" id="WP_151597328.1">
    <property type="nucleotide sequence ID" value="NZ_WBMS02000031.1"/>
</dbReference>
<dbReference type="InterPro" id="IPR011059">
    <property type="entry name" value="Metal-dep_hydrolase_composite"/>
</dbReference>
<gene>
    <name evidence="2" type="ORF">F8568_031525</name>
</gene>
<dbReference type="InterPro" id="IPR032466">
    <property type="entry name" value="Metal_Hydrolase"/>
</dbReference>
<name>A0A6I4MGB4_9ACTN</name>
<comment type="caution">
    <text evidence="2">The sequence shown here is derived from an EMBL/GenBank/DDBJ whole genome shotgun (WGS) entry which is preliminary data.</text>
</comment>
<feature type="domain" description="Amidohydrolase 3" evidence="1">
    <location>
        <begin position="46"/>
        <end position="206"/>
    </location>
</feature>
<dbReference type="PANTHER" id="PTHR11647">
    <property type="entry name" value="HYDRANTOINASE/DIHYDROPYRIMIDINASE FAMILY MEMBER"/>
    <property type="match status" value="1"/>
</dbReference>
<accession>A0A6I4MGB4</accession>
<sequence>MATEYDLVIRGGTIVDGTGAPGYRGDVGIKDGKLVAVGAAPGSATREIDATGKVVCPGFIDVHTHYDAQVLWDRMLTVSPWHGVTTAVMGCCGFGIAPAKKKDRMFMLRTLEGVEGIEAESSAEGLGDWGFETYPEFLELIERRGIAINLGSFVGHTAVRIWVMGEDAASRRDPTPDEMAEMKRIVREAMEAGAVGFSTSNSHAHHDPQGNPVPSRIIRYQELVEFASILADLDVGTFHTTWGPADAEMTPEGITRLMDLTGVPVTDTVVNIKPDGSHIVKLNAIEKAWAKGHIWFPQIPALDNTFEVGLEDPFMFGIDIPGRWRDSAPESHALFGPIAAIKTIDGRLAAYKTAEFREAFRKLGACNDWVKNYWPWLIINYTPQAPELEGRMLLDVAKERNTTPADVLLDLSIESDLHARFGAISGHQDPDKSELLRLIEDDIIRFGSSDAGAHVSQLVDSRYPSYVLGYFVRERGLQMERAIQMMTTMQAEVHGIKDRGQLAEGWHADVVVFDPDTVNAGPIQRVNDQPGNARRLIAKAEGIEYVIVNGTPIREHGKDVVDAESGELPGQLMREYLPISERKKRLQWLVDEVRERVDSGAARYTPKG</sequence>
<protein>
    <submittedName>
        <fullName evidence="2">Amidohydrolase family protein</fullName>
    </submittedName>
</protein>
<dbReference type="PANTHER" id="PTHR11647:SF1">
    <property type="entry name" value="COLLAPSIN RESPONSE MEDIATOR PROTEIN"/>
    <property type="match status" value="1"/>
</dbReference>
<dbReference type="Gene3D" id="3.20.20.140">
    <property type="entry name" value="Metal-dependent hydrolases"/>
    <property type="match status" value="2"/>
</dbReference>
<dbReference type="Gene3D" id="2.30.40.10">
    <property type="entry name" value="Urease, subunit C, domain 1"/>
    <property type="match status" value="1"/>
</dbReference>
<dbReference type="SUPFAM" id="SSF51556">
    <property type="entry name" value="Metallo-dependent hydrolases"/>
    <property type="match status" value="1"/>
</dbReference>
<organism evidence="2 3">
    <name type="scientific">Actinomadura physcomitrii</name>
    <dbReference type="NCBI Taxonomy" id="2650748"/>
    <lineage>
        <taxon>Bacteria</taxon>
        <taxon>Bacillati</taxon>
        <taxon>Actinomycetota</taxon>
        <taxon>Actinomycetes</taxon>
        <taxon>Streptosporangiales</taxon>
        <taxon>Thermomonosporaceae</taxon>
        <taxon>Actinomadura</taxon>
    </lineage>
</organism>
<dbReference type="Pfam" id="PF07969">
    <property type="entry name" value="Amidohydro_3"/>
    <property type="match status" value="2"/>
</dbReference>
<dbReference type="EMBL" id="WBMS02000031">
    <property type="protein sequence ID" value="MWA04822.1"/>
    <property type="molecule type" value="Genomic_DNA"/>
</dbReference>
<proteinExistence type="predicted"/>
<dbReference type="SUPFAM" id="SSF51338">
    <property type="entry name" value="Composite domain of metallo-dependent hydrolases"/>
    <property type="match status" value="1"/>
</dbReference>
<evidence type="ECO:0000313" key="3">
    <source>
        <dbReference type="Proteomes" id="UP000462055"/>
    </source>
</evidence>
<feature type="domain" description="Amidohydrolase 3" evidence="1">
    <location>
        <begin position="438"/>
        <end position="552"/>
    </location>
</feature>
<dbReference type="GO" id="GO:0016812">
    <property type="term" value="F:hydrolase activity, acting on carbon-nitrogen (but not peptide) bonds, in cyclic amides"/>
    <property type="evidence" value="ECO:0007669"/>
    <property type="project" value="TreeGrafter"/>
</dbReference>
<reference evidence="2" key="1">
    <citation type="submission" date="2019-12" db="EMBL/GenBank/DDBJ databases">
        <title>Actinomadura physcomitrii sp. nov., a novel actinomycete isolated from moss [Physcomitrium sphaericum (Ludw) Fuernr].</title>
        <authorList>
            <person name="Zhuang X."/>
        </authorList>
    </citation>
    <scope>NUCLEOTIDE SEQUENCE [LARGE SCALE GENOMIC DNA]</scope>
    <source>
        <strain evidence="2">LD22</strain>
    </source>
</reference>
<keyword evidence="3" id="KW-1185">Reference proteome</keyword>
<evidence type="ECO:0000313" key="2">
    <source>
        <dbReference type="EMBL" id="MWA04822.1"/>
    </source>
</evidence>